<evidence type="ECO:0000256" key="3">
    <source>
        <dbReference type="ARBA" id="ARBA00023163"/>
    </source>
</evidence>
<comment type="caution">
    <text evidence="7">The sequence shown here is derived from an EMBL/GenBank/DDBJ whole genome shotgun (WGS) entry which is preliminary data.</text>
</comment>
<dbReference type="InterPro" id="IPR050109">
    <property type="entry name" value="HTH-type_TetR-like_transc_reg"/>
</dbReference>
<dbReference type="AlphaFoldDB" id="A0A225C794"/>
<gene>
    <name evidence="7" type="ORF">B5P24_05180</name>
</gene>
<evidence type="ECO:0000313" key="7">
    <source>
        <dbReference type="EMBL" id="OQJ62439.1"/>
    </source>
</evidence>
<dbReference type="PROSITE" id="PS50977">
    <property type="entry name" value="HTH_TETR_2"/>
    <property type="match status" value="1"/>
</dbReference>
<evidence type="ECO:0000259" key="6">
    <source>
        <dbReference type="PROSITE" id="PS50977"/>
    </source>
</evidence>
<dbReference type="OrthoDB" id="3766519at2"/>
<dbReference type="InterPro" id="IPR001647">
    <property type="entry name" value="HTH_TetR"/>
</dbReference>
<dbReference type="Gene3D" id="1.10.10.60">
    <property type="entry name" value="Homeodomain-like"/>
    <property type="match status" value="1"/>
</dbReference>
<protein>
    <submittedName>
        <fullName evidence="7">TetR family transcriptional regulator</fullName>
    </submittedName>
</protein>
<dbReference type="Proteomes" id="UP000215316">
    <property type="component" value="Unassembled WGS sequence"/>
</dbReference>
<dbReference type="RefSeq" id="WP_094126980.1">
    <property type="nucleotide sequence ID" value="NZ_CP040788.1"/>
</dbReference>
<evidence type="ECO:0000313" key="8">
    <source>
        <dbReference type="Proteomes" id="UP000215316"/>
    </source>
</evidence>
<dbReference type="PRINTS" id="PR00455">
    <property type="entry name" value="HTHTETR"/>
</dbReference>
<organism evidence="7 8">
    <name type="scientific">Clavibacter tessellarius</name>
    <dbReference type="NCBI Taxonomy" id="31965"/>
    <lineage>
        <taxon>Bacteria</taxon>
        <taxon>Bacillati</taxon>
        <taxon>Actinomycetota</taxon>
        <taxon>Actinomycetes</taxon>
        <taxon>Micrococcales</taxon>
        <taxon>Microbacteriaceae</taxon>
        <taxon>Clavibacter</taxon>
    </lineage>
</organism>
<dbReference type="Gene3D" id="1.10.357.10">
    <property type="entry name" value="Tetracycline Repressor, domain 2"/>
    <property type="match status" value="1"/>
</dbReference>
<evidence type="ECO:0000256" key="1">
    <source>
        <dbReference type="ARBA" id="ARBA00023015"/>
    </source>
</evidence>
<dbReference type="PANTHER" id="PTHR30055:SF234">
    <property type="entry name" value="HTH-TYPE TRANSCRIPTIONAL REGULATOR BETI"/>
    <property type="match status" value="1"/>
</dbReference>
<dbReference type="InterPro" id="IPR009057">
    <property type="entry name" value="Homeodomain-like_sf"/>
</dbReference>
<evidence type="ECO:0000256" key="4">
    <source>
        <dbReference type="PROSITE-ProRule" id="PRU00335"/>
    </source>
</evidence>
<evidence type="ECO:0000256" key="2">
    <source>
        <dbReference type="ARBA" id="ARBA00023125"/>
    </source>
</evidence>
<proteinExistence type="predicted"/>
<sequence>MAKDDKPARVGRPRAMPDAGSTLSPREQILDAAAALFAEHGLSGTSTRLIAERVGIRQASLYYHFAGKDDLLVELLTRSVRPSLDVVRGIEEAVPDRASAAGALHALVMADFRTLADTPHNIGTLYLLPEVQGERYDGFRTQRRELQEAYGRIGTAAASADVRRTIGPEALGAVLIQLAELVIQLRRRGEPDDADRDAIAATCLRACGLGTAEIAEARRDAERLLATVPAL</sequence>
<feature type="region of interest" description="Disordered" evidence="5">
    <location>
        <begin position="1"/>
        <end position="22"/>
    </location>
</feature>
<reference evidence="7" key="1">
    <citation type="submission" date="2017-08" db="EMBL/GenBank/DDBJ databases">
        <title>Genomes of multiple Clavibacter strains from different subspecies.</title>
        <authorList>
            <person name="Yuan X.-K."/>
            <person name="Li X.-S."/>
            <person name="Nie J."/>
            <person name="De Boer S.H."/>
        </authorList>
    </citation>
    <scope>NUCLEOTIDE SEQUENCE [LARGE SCALE GENOMIC DNA]</scope>
    <source>
        <strain evidence="7">ATCC 33566</strain>
    </source>
</reference>
<dbReference type="PANTHER" id="PTHR30055">
    <property type="entry name" value="HTH-TYPE TRANSCRIPTIONAL REGULATOR RUTR"/>
    <property type="match status" value="1"/>
</dbReference>
<dbReference type="GO" id="GO:0003700">
    <property type="term" value="F:DNA-binding transcription factor activity"/>
    <property type="evidence" value="ECO:0007669"/>
    <property type="project" value="TreeGrafter"/>
</dbReference>
<feature type="DNA-binding region" description="H-T-H motif" evidence="4">
    <location>
        <begin position="46"/>
        <end position="65"/>
    </location>
</feature>
<keyword evidence="3" id="KW-0804">Transcription</keyword>
<name>A0A225C794_9MICO</name>
<evidence type="ECO:0000256" key="5">
    <source>
        <dbReference type="SAM" id="MobiDB-lite"/>
    </source>
</evidence>
<dbReference type="Pfam" id="PF00440">
    <property type="entry name" value="TetR_N"/>
    <property type="match status" value="1"/>
</dbReference>
<keyword evidence="2 4" id="KW-0238">DNA-binding</keyword>
<accession>A0A225C794</accession>
<keyword evidence="8" id="KW-1185">Reference proteome</keyword>
<dbReference type="GO" id="GO:0000976">
    <property type="term" value="F:transcription cis-regulatory region binding"/>
    <property type="evidence" value="ECO:0007669"/>
    <property type="project" value="TreeGrafter"/>
</dbReference>
<dbReference type="SUPFAM" id="SSF46689">
    <property type="entry name" value="Homeodomain-like"/>
    <property type="match status" value="1"/>
</dbReference>
<dbReference type="EMBL" id="MZMQ01000001">
    <property type="protein sequence ID" value="OQJ62439.1"/>
    <property type="molecule type" value="Genomic_DNA"/>
</dbReference>
<keyword evidence="1" id="KW-0805">Transcription regulation</keyword>
<feature type="domain" description="HTH tetR-type" evidence="6">
    <location>
        <begin position="23"/>
        <end position="83"/>
    </location>
</feature>